<proteinExistence type="predicted"/>
<gene>
    <name evidence="2" type="ORF">KIPB_002217</name>
</gene>
<dbReference type="EMBL" id="BDIP01000351">
    <property type="protein sequence ID" value="GIQ81281.1"/>
    <property type="molecule type" value="Genomic_DNA"/>
</dbReference>
<dbReference type="Proteomes" id="UP000265618">
    <property type="component" value="Unassembled WGS sequence"/>
</dbReference>
<comment type="caution">
    <text evidence="2">The sequence shown here is derived from an EMBL/GenBank/DDBJ whole genome shotgun (WGS) entry which is preliminary data.</text>
</comment>
<sequence>MDMPSGSDYQHYKHDRESRGHNEGGYRRNGRNQDSRHRGNDRSGGRRDHRDHRHGDSDHQPKYNRRR</sequence>
<feature type="compositionally biased region" description="Basic and acidic residues" evidence="1">
    <location>
        <begin position="10"/>
        <end position="61"/>
    </location>
</feature>
<dbReference type="AlphaFoldDB" id="A0A9K3GGH4"/>
<accession>A0A9K3GGH4</accession>
<organism evidence="2 3">
    <name type="scientific">Kipferlia bialata</name>
    <dbReference type="NCBI Taxonomy" id="797122"/>
    <lineage>
        <taxon>Eukaryota</taxon>
        <taxon>Metamonada</taxon>
        <taxon>Carpediemonas-like organisms</taxon>
        <taxon>Kipferlia</taxon>
    </lineage>
</organism>
<evidence type="ECO:0000313" key="2">
    <source>
        <dbReference type="EMBL" id="GIQ81281.1"/>
    </source>
</evidence>
<evidence type="ECO:0000256" key="1">
    <source>
        <dbReference type="SAM" id="MobiDB-lite"/>
    </source>
</evidence>
<protein>
    <submittedName>
        <fullName evidence="2">Uncharacterized protein</fullName>
    </submittedName>
</protein>
<keyword evidence="3" id="KW-1185">Reference proteome</keyword>
<reference evidence="2 3" key="1">
    <citation type="journal article" date="2018" name="PLoS ONE">
        <title>The draft genome of Kipferlia bialata reveals reductive genome evolution in fornicate parasites.</title>
        <authorList>
            <person name="Tanifuji G."/>
            <person name="Takabayashi S."/>
            <person name="Kume K."/>
            <person name="Takagi M."/>
            <person name="Nakayama T."/>
            <person name="Kamikawa R."/>
            <person name="Inagaki Y."/>
            <person name="Hashimoto T."/>
        </authorList>
    </citation>
    <scope>NUCLEOTIDE SEQUENCE [LARGE SCALE GENOMIC DNA]</scope>
    <source>
        <strain evidence="2">NY0173</strain>
    </source>
</reference>
<feature type="region of interest" description="Disordered" evidence="1">
    <location>
        <begin position="1"/>
        <end position="67"/>
    </location>
</feature>
<name>A0A9K3GGH4_9EUKA</name>
<evidence type="ECO:0000313" key="3">
    <source>
        <dbReference type="Proteomes" id="UP000265618"/>
    </source>
</evidence>